<accession>A0A098LAS2</accession>
<comment type="caution">
    <text evidence="10">The sequence shown here is derived from an EMBL/GenBank/DDBJ whole genome shotgun (WGS) entry which is preliminary data.</text>
</comment>
<keyword evidence="5" id="KW-0028">Amino-acid biosynthesis</keyword>
<dbReference type="InterPro" id="IPR013785">
    <property type="entry name" value="Aldolase_TIM"/>
</dbReference>
<evidence type="ECO:0000256" key="4">
    <source>
        <dbReference type="ARBA" id="ARBA00022272"/>
    </source>
</evidence>
<keyword evidence="11" id="KW-1185">Reference proteome</keyword>
<dbReference type="PANTHER" id="PTHR42894:SF1">
    <property type="entry name" value="N-(5'-PHOSPHORIBOSYL)ANTHRANILATE ISOMERASE"/>
    <property type="match status" value="1"/>
</dbReference>
<keyword evidence="8" id="KW-0413">Isomerase</keyword>
<dbReference type="Gene3D" id="3.20.20.70">
    <property type="entry name" value="Aldolase class I"/>
    <property type="match status" value="1"/>
</dbReference>
<dbReference type="EC" id="5.3.1.24" evidence="3"/>
<gene>
    <name evidence="10" type="ORF">MYP_774</name>
</gene>
<dbReference type="RefSeq" id="WP_045458569.1">
    <property type="nucleotide sequence ID" value="NZ_BBLT01000001.1"/>
</dbReference>
<evidence type="ECO:0000256" key="2">
    <source>
        <dbReference type="ARBA" id="ARBA00004664"/>
    </source>
</evidence>
<dbReference type="STRING" id="153721.MYP_774"/>
<dbReference type="SUPFAM" id="SSF51366">
    <property type="entry name" value="Ribulose-phoshate binding barrel"/>
    <property type="match status" value="1"/>
</dbReference>
<keyword evidence="7" id="KW-0057">Aromatic amino acid biosynthesis</keyword>
<reference evidence="10 11" key="1">
    <citation type="submission" date="2014-09" db="EMBL/GenBank/DDBJ databases">
        <title>Sporocytophaga myxococcoides PG-01 genome sequencing.</title>
        <authorList>
            <person name="Liu L."/>
            <person name="Gao P.J."/>
            <person name="Chen G.J."/>
            <person name="Wang L.S."/>
        </authorList>
    </citation>
    <scope>NUCLEOTIDE SEQUENCE [LARGE SCALE GENOMIC DNA]</scope>
    <source>
        <strain evidence="10 11">PG-01</strain>
    </source>
</reference>
<dbReference type="UniPathway" id="UPA00035">
    <property type="reaction ID" value="UER00042"/>
</dbReference>
<dbReference type="GO" id="GO:0000162">
    <property type="term" value="P:L-tryptophan biosynthetic process"/>
    <property type="evidence" value="ECO:0007669"/>
    <property type="project" value="UniProtKB-UniPathway"/>
</dbReference>
<dbReference type="AlphaFoldDB" id="A0A098LAS2"/>
<dbReference type="Proteomes" id="UP000030185">
    <property type="component" value="Unassembled WGS sequence"/>
</dbReference>
<evidence type="ECO:0000313" key="11">
    <source>
        <dbReference type="Proteomes" id="UP000030185"/>
    </source>
</evidence>
<feature type="domain" description="N-(5'phosphoribosyl) anthranilate isomerase (PRAI)" evidence="9">
    <location>
        <begin position="10"/>
        <end position="200"/>
    </location>
</feature>
<evidence type="ECO:0000256" key="3">
    <source>
        <dbReference type="ARBA" id="ARBA00012572"/>
    </source>
</evidence>
<dbReference type="Pfam" id="PF00697">
    <property type="entry name" value="PRAI"/>
    <property type="match status" value="1"/>
</dbReference>
<dbReference type="PANTHER" id="PTHR42894">
    <property type="entry name" value="N-(5'-PHOSPHORIBOSYL)ANTHRANILATE ISOMERASE"/>
    <property type="match status" value="1"/>
</dbReference>
<dbReference type="GO" id="GO:0004640">
    <property type="term" value="F:phosphoribosylanthranilate isomerase activity"/>
    <property type="evidence" value="ECO:0007669"/>
    <property type="project" value="UniProtKB-EC"/>
</dbReference>
<comment type="catalytic activity">
    <reaction evidence="1">
        <text>N-(5-phospho-beta-D-ribosyl)anthranilate = 1-(2-carboxyphenylamino)-1-deoxy-D-ribulose 5-phosphate</text>
        <dbReference type="Rhea" id="RHEA:21540"/>
        <dbReference type="ChEBI" id="CHEBI:18277"/>
        <dbReference type="ChEBI" id="CHEBI:58613"/>
        <dbReference type="EC" id="5.3.1.24"/>
    </reaction>
</comment>
<evidence type="ECO:0000256" key="1">
    <source>
        <dbReference type="ARBA" id="ARBA00001164"/>
    </source>
</evidence>
<evidence type="ECO:0000256" key="8">
    <source>
        <dbReference type="ARBA" id="ARBA00023235"/>
    </source>
</evidence>
<evidence type="ECO:0000259" key="9">
    <source>
        <dbReference type="Pfam" id="PF00697"/>
    </source>
</evidence>
<sequence>MALKTLVKVSEVNNLSDARYCAGMGVELVGFPLDENHPKFIELSSIREIVNWISGVKVVGEFSGDNIYNMNYLAEQLNLDYIQLNHLIHPEFLPGLKKPVILKVDFNNEKPSETIEVLKKYENKVAYFLLENNTEPELNDLKGILEDICKKFQVILGFGIQQSALPLIIDTINPSGIALKGGEEIKPGLKDFSELSDILEELEVND</sequence>
<dbReference type="OrthoDB" id="941905at2"/>
<dbReference type="eggNOG" id="COG0135">
    <property type="taxonomic scope" value="Bacteria"/>
</dbReference>
<organism evidence="10 11">
    <name type="scientific">Sporocytophaga myxococcoides</name>
    <dbReference type="NCBI Taxonomy" id="153721"/>
    <lineage>
        <taxon>Bacteria</taxon>
        <taxon>Pseudomonadati</taxon>
        <taxon>Bacteroidota</taxon>
        <taxon>Cytophagia</taxon>
        <taxon>Cytophagales</taxon>
        <taxon>Cytophagaceae</taxon>
        <taxon>Sporocytophaga</taxon>
    </lineage>
</organism>
<evidence type="ECO:0000313" key="10">
    <source>
        <dbReference type="EMBL" id="GAL83547.1"/>
    </source>
</evidence>
<dbReference type="InterPro" id="IPR044643">
    <property type="entry name" value="TrpF_fam"/>
</dbReference>
<name>A0A098LAS2_9BACT</name>
<dbReference type="InterPro" id="IPR001240">
    <property type="entry name" value="PRAI_dom"/>
</dbReference>
<evidence type="ECO:0000256" key="5">
    <source>
        <dbReference type="ARBA" id="ARBA00022605"/>
    </source>
</evidence>
<keyword evidence="6" id="KW-0822">Tryptophan biosynthesis</keyword>
<dbReference type="EMBL" id="BBLT01000001">
    <property type="protein sequence ID" value="GAL83547.1"/>
    <property type="molecule type" value="Genomic_DNA"/>
</dbReference>
<proteinExistence type="predicted"/>
<evidence type="ECO:0000256" key="6">
    <source>
        <dbReference type="ARBA" id="ARBA00022822"/>
    </source>
</evidence>
<protein>
    <recommendedName>
        <fullName evidence="4">N-(5'-phosphoribosyl)anthranilate isomerase</fullName>
        <ecNumber evidence="3">5.3.1.24</ecNumber>
    </recommendedName>
</protein>
<dbReference type="InterPro" id="IPR011060">
    <property type="entry name" value="RibuloseP-bd_barrel"/>
</dbReference>
<evidence type="ECO:0000256" key="7">
    <source>
        <dbReference type="ARBA" id="ARBA00023141"/>
    </source>
</evidence>
<comment type="pathway">
    <text evidence="2">Amino-acid biosynthesis; L-tryptophan biosynthesis; L-tryptophan from chorismate: step 3/5.</text>
</comment>